<keyword evidence="4 7" id="KW-1133">Transmembrane helix</keyword>
<comment type="subcellular location">
    <subcellularLocation>
        <location evidence="1">Membrane</location>
        <topology evidence="1">Multi-pass membrane protein</topology>
    </subcellularLocation>
</comment>
<dbReference type="InterPro" id="IPR018787">
    <property type="entry name" value="DUF2371_TMEM200"/>
</dbReference>
<evidence type="ECO:0000256" key="7">
    <source>
        <dbReference type="SAM" id="Phobius"/>
    </source>
</evidence>
<comment type="similarity">
    <text evidence="2">Belongs to the TMEM200 family.</text>
</comment>
<dbReference type="InParanoid" id="E0VI04"/>
<dbReference type="PANTHER" id="PTHR31815:SF1">
    <property type="entry name" value="TRANSMEMBRANE PROTEIN 200C"/>
    <property type="match status" value="1"/>
</dbReference>
<evidence type="ECO:0000256" key="4">
    <source>
        <dbReference type="ARBA" id="ARBA00022989"/>
    </source>
</evidence>
<evidence type="ECO:0000256" key="2">
    <source>
        <dbReference type="ARBA" id="ARBA00005308"/>
    </source>
</evidence>
<evidence type="ECO:0000256" key="3">
    <source>
        <dbReference type="ARBA" id="ARBA00022692"/>
    </source>
</evidence>
<reference evidence="8" key="2">
    <citation type="submission" date="2007-04" db="EMBL/GenBank/DDBJ databases">
        <title>The genome of the human body louse.</title>
        <authorList>
            <consortium name="The Human Body Louse Genome Consortium"/>
            <person name="Kirkness E."/>
            <person name="Walenz B."/>
            <person name="Hass B."/>
            <person name="Bruggner R."/>
            <person name="Strausberg R."/>
        </authorList>
    </citation>
    <scope>NUCLEOTIDE SEQUENCE</scope>
    <source>
        <strain evidence="8">USDA</strain>
    </source>
</reference>
<dbReference type="EMBL" id="AAZO01002520">
    <property type="status" value="NOT_ANNOTATED_CDS"/>
    <property type="molecule type" value="Genomic_DNA"/>
</dbReference>
<dbReference type="HOGENOM" id="CLU_480297_0_0_1"/>
<evidence type="ECO:0000313" key="8">
    <source>
        <dbReference type="EMBL" id="EEB13010.1"/>
    </source>
</evidence>
<proteinExistence type="inferred from homology"/>
<reference evidence="8" key="1">
    <citation type="submission" date="2007-04" db="EMBL/GenBank/DDBJ databases">
        <title>Annotation of Pediculus humanus corporis strain USDA.</title>
        <authorList>
            <person name="Kirkness E."/>
            <person name="Hannick L."/>
            <person name="Hass B."/>
            <person name="Bruggner R."/>
            <person name="Lawson D."/>
            <person name="Bidwell S."/>
            <person name="Joardar V."/>
            <person name="Caler E."/>
            <person name="Walenz B."/>
            <person name="Inman J."/>
            <person name="Schobel S."/>
            <person name="Galinsky K."/>
            <person name="Amedeo P."/>
            <person name="Strausberg R."/>
        </authorList>
    </citation>
    <scope>NUCLEOTIDE SEQUENCE</scope>
    <source>
        <strain evidence="8">USDA</strain>
    </source>
</reference>
<feature type="compositionally biased region" description="Low complexity" evidence="6">
    <location>
        <begin position="508"/>
        <end position="521"/>
    </location>
</feature>
<dbReference type="CTD" id="8237633"/>
<dbReference type="Pfam" id="PF10177">
    <property type="entry name" value="DUF2371"/>
    <property type="match status" value="1"/>
</dbReference>
<dbReference type="Proteomes" id="UP000009046">
    <property type="component" value="Unassembled WGS sequence"/>
</dbReference>
<dbReference type="VEuPathDB" id="VectorBase:PHUM218550"/>
<organism>
    <name type="scientific">Pediculus humanus subsp. corporis</name>
    <name type="common">Body louse</name>
    <dbReference type="NCBI Taxonomy" id="121224"/>
    <lineage>
        <taxon>Eukaryota</taxon>
        <taxon>Metazoa</taxon>
        <taxon>Ecdysozoa</taxon>
        <taxon>Arthropoda</taxon>
        <taxon>Hexapoda</taxon>
        <taxon>Insecta</taxon>
        <taxon>Pterygota</taxon>
        <taxon>Neoptera</taxon>
        <taxon>Paraneoptera</taxon>
        <taxon>Psocodea</taxon>
        <taxon>Troctomorpha</taxon>
        <taxon>Phthiraptera</taxon>
        <taxon>Anoplura</taxon>
        <taxon>Pediculidae</taxon>
        <taxon>Pediculus</taxon>
    </lineage>
</organism>
<feature type="compositionally biased region" description="Basic and acidic residues" evidence="6">
    <location>
        <begin position="299"/>
        <end position="312"/>
    </location>
</feature>
<dbReference type="eggNOG" id="KOG4823">
    <property type="taxonomic scope" value="Eukaryota"/>
</dbReference>
<dbReference type="PANTHER" id="PTHR31815">
    <property type="entry name" value="AGAP005329-PA"/>
    <property type="match status" value="1"/>
</dbReference>
<evidence type="ECO:0000256" key="6">
    <source>
        <dbReference type="SAM" id="MobiDB-lite"/>
    </source>
</evidence>
<accession>E0VI04</accession>
<dbReference type="GeneID" id="8237633"/>
<evidence type="ECO:0000256" key="1">
    <source>
        <dbReference type="ARBA" id="ARBA00004141"/>
    </source>
</evidence>
<evidence type="ECO:0000313" key="9">
    <source>
        <dbReference type="EnsemblMetazoa" id="PHUM218550-PA"/>
    </source>
</evidence>
<evidence type="ECO:0000256" key="5">
    <source>
        <dbReference type="ARBA" id="ARBA00023136"/>
    </source>
</evidence>
<feature type="compositionally biased region" description="Basic and acidic residues" evidence="6">
    <location>
        <begin position="549"/>
        <end position="562"/>
    </location>
</feature>
<feature type="region of interest" description="Disordered" evidence="6">
    <location>
        <begin position="508"/>
        <end position="568"/>
    </location>
</feature>
<dbReference type="EnsemblMetazoa" id="PHUM218550-RA">
    <property type="protein sequence ID" value="PHUM218550-PA"/>
    <property type="gene ID" value="PHUM218550"/>
</dbReference>
<dbReference type="GO" id="GO:0016020">
    <property type="term" value="C:membrane"/>
    <property type="evidence" value="ECO:0007669"/>
    <property type="project" value="UniProtKB-SubCell"/>
</dbReference>
<dbReference type="KEGG" id="phu:Phum_PHUM218550"/>
<feature type="transmembrane region" description="Helical" evidence="7">
    <location>
        <begin position="69"/>
        <end position="90"/>
    </location>
</feature>
<dbReference type="EMBL" id="AAZO01002521">
    <property type="status" value="NOT_ANNOTATED_CDS"/>
    <property type="molecule type" value="Genomic_DNA"/>
</dbReference>
<evidence type="ECO:0000313" key="10">
    <source>
        <dbReference type="Proteomes" id="UP000009046"/>
    </source>
</evidence>
<feature type="transmembrane region" description="Helical" evidence="7">
    <location>
        <begin position="17"/>
        <end position="38"/>
    </location>
</feature>
<dbReference type="RefSeq" id="XP_002425748.1">
    <property type="nucleotide sequence ID" value="XM_002425703.1"/>
</dbReference>
<feature type="compositionally biased region" description="Low complexity" evidence="6">
    <location>
        <begin position="532"/>
        <end position="545"/>
    </location>
</feature>
<reference evidence="9" key="3">
    <citation type="submission" date="2020-05" db="UniProtKB">
        <authorList>
            <consortium name="EnsemblMetazoa"/>
        </authorList>
    </citation>
    <scope>IDENTIFICATION</scope>
    <source>
        <strain evidence="9">USDA</strain>
    </source>
</reference>
<dbReference type="OrthoDB" id="9994280at2759"/>
<dbReference type="AlphaFoldDB" id="E0VI04"/>
<feature type="non-terminal residue" evidence="8">
    <location>
        <position position="1"/>
    </location>
</feature>
<gene>
    <name evidence="9" type="primary">8237633</name>
    <name evidence="8" type="ORF">Phum_PHUM218550</name>
</gene>
<keyword evidence="10" id="KW-1185">Reference proteome</keyword>
<protein>
    <submittedName>
        <fullName evidence="8 9">Uncharacterized protein</fullName>
    </submittedName>
</protein>
<feature type="region of interest" description="Disordered" evidence="6">
    <location>
        <begin position="299"/>
        <end position="323"/>
    </location>
</feature>
<keyword evidence="3 7" id="KW-0812">Transmembrane</keyword>
<dbReference type="EMBL" id="DS235176">
    <property type="protein sequence ID" value="EEB13010.1"/>
    <property type="molecule type" value="Genomic_DNA"/>
</dbReference>
<keyword evidence="5 7" id="KW-0472">Membrane</keyword>
<dbReference type="STRING" id="121224.E0VI04"/>
<name>E0VI04_PEDHC</name>
<sequence length="568" mass="63885">VVKGKVTTRCLWNACKALSIGLLLLTIGTSMAVVGYYADQLSIRSEKRGNSTVKIKNESQGFHLNNLSYAGPIIMGIGGFIVVAACVMTFEARDSAAKVVPARFKPTMNSSVNRGSVKSSHTTKTVQRIESKKSTSCQTGTNKYQLKTNKLHIYNTGNEWSPKNESGGLKGCVLPFSQISRDFLKSSQFHEKQNRFKNKFNAGNLNKSPSAPDLVQVMENFDLSTPKHGKSKEKFFSNPSNNLQCTRSPCARDPYKNSEGPTNNLLLRPHFLKRQALSVDNSFYESFKCLTPPLTRQLEKDDKKLRESKESIDGELNSYTGPTGSQVSMALDLHDCQVTLKVKDESANKRSYTSRRHQLLRQKQVEEDKDERYNRCSCIPRFLISPKAEEFHDQRQKINLSSENIKIFYDEKPSCMKIHSPSMSPRGNCRIYECHAHRQNAPKCLIHKSKEFKKNCSLVRSNARKKKSNTQKIEGSLSAEEQNISRGIFMDKTSESVNFRSASFSSSRNLFKSSSSSRNDSIAGGRSPSPKNLTQTQRETTLTELNEIDFDKNNESSKKTTDEPDDPS</sequence>